<keyword evidence="2" id="KW-1185">Reference proteome</keyword>
<dbReference type="EMBL" id="JAWHTF010000005">
    <property type="protein sequence ID" value="MDU8886465.1"/>
    <property type="molecule type" value="Genomic_DNA"/>
</dbReference>
<organism evidence="1 2">
    <name type="scientific">Gilvirhabdus luticola</name>
    <dbReference type="NCBI Taxonomy" id="3079858"/>
    <lineage>
        <taxon>Bacteria</taxon>
        <taxon>Pseudomonadati</taxon>
        <taxon>Bacteroidota</taxon>
        <taxon>Flavobacteriia</taxon>
        <taxon>Flavobacteriales</taxon>
        <taxon>Flavobacteriaceae</taxon>
        <taxon>Gilvirhabdus</taxon>
    </lineage>
</organism>
<sequence length="121" mass="13892">MRHSCLAILLLNCFFGFSQIDTLPIKNKLAKANEYRFSEPEKSIELYNEIIEYSDSINFPYGKHKGKIGLGISYRLDESVSGLGLVKLANWIHFGYAYEATTTDVKDYSKGSHEVLLRFRF</sequence>
<gene>
    <name evidence="1" type="ORF">RXV94_09860</name>
</gene>
<evidence type="ECO:0000313" key="1">
    <source>
        <dbReference type="EMBL" id="MDU8886465.1"/>
    </source>
</evidence>
<dbReference type="Proteomes" id="UP001268651">
    <property type="component" value="Unassembled WGS sequence"/>
</dbReference>
<reference evidence="1 2" key="1">
    <citation type="submission" date="2023-10" db="EMBL/GenBank/DDBJ databases">
        <title>Marimonas sp. nov. isolated from tidal mud flat.</title>
        <authorList>
            <person name="Jaincy N.J."/>
            <person name="Srinivasan S."/>
            <person name="Lee S.-S."/>
        </authorList>
    </citation>
    <scope>NUCLEOTIDE SEQUENCE [LARGE SCALE GENOMIC DNA]</scope>
    <source>
        <strain evidence="1 2">MJ-SS3</strain>
    </source>
</reference>
<dbReference type="RefSeq" id="WP_316662516.1">
    <property type="nucleotide sequence ID" value="NZ_JAWHTF010000005.1"/>
</dbReference>
<protein>
    <submittedName>
        <fullName evidence="1">Type IX secretion system membrane protein PorP/SprF</fullName>
    </submittedName>
</protein>
<accession>A0ABU3U7S2</accession>
<dbReference type="Pfam" id="PF11751">
    <property type="entry name" value="PorP_SprF"/>
    <property type="match status" value="1"/>
</dbReference>
<comment type="caution">
    <text evidence="1">The sequence shown here is derived from an EMBL/GenBank/DDBJ whole genome shotgun (WGS) entry which is preliminary data.</text>
</comment>
<name>A0ABU3U7S2_9FLAO</name>
<evidence type="ECO:0000313" key="2">
    <source>
        <dbReference type="Proteomes" id="UP001268651"/>
    </source>
</evidence>
<dbReference type="InterPro" id="IPR019861">
    <property type="entry name" value="PorP/SprF_Bacteroidetes"/>
</dbReference>
<proteinExistence type="predicted"/>